<reference evidence="3 4" key="1">
    <citation type="submission" date="2023-10" db="EMBL/GenBank/DDBJ databases">
        <authorList>
            <person name="Venkata Ramana C."/>
            <person name="Sasikala C."/>
            <person name="Dhurka M."/>
        </authorList>
    </citation>
    <scope>NUCLEOTIDE SEQUENCE [LARGE SCALE GENOMIC DNA]</scope>
    <source>
        <strain evidence="3 4">KCTC 32151</strain>
    </source>
</reference>
<sequence length="90" mass="9565">MTFRLLEGLASSNRDDLHLKEQQMVTLNVPDMTCGHCAKAVTEAVKSVDSNATVNVDLETKTVQIDSQSADAAVIQALDAAGYPSDVKTA</sequence>
<name>A0ABU4AP27_9HYPH</name>
<keyword evidence="4" id="KW-1185">Reference proteome</keyword>
<protein>
    <submittedName>
        <fullName evidence="3">Heavy-metal-associated domain-containing protein</fullName>
    </submittedName>
</protein>
<evidence type="ECO:0000259" key="2">
    <source>
        <dbReference type="PROSITE" id="PS50846"/>
    </source>
</evidence>
<evidence type="ECO:0000313" key="3">
    <source>
        <dbReference type="EMBL" id="MDV6227995.1"/>
    </source>
</evidence>
<evidence type="ECO:0000256" key="1">
    <source>
        <dbReference type="ARBA" id="ARBA00022723"/>
    </source>
</evidence>
<dbReference type="SUPFAM" id="SSF55008">
    <property type="entry name" value="HMA, heavy metal-associated domain"/>
    <property type="match status" value="1"/>
</dbReference>
<dbReference type="Pfam" id="PF00403">
    <property type="entry name" value="HMA"/>
    <property type="match status" value="1"/>
</dbReference>
<dbReference type="CDD" id="cd00371">
    <property type="entry name" value="HMA"/>
    <property type="match status" value="1"/>
</dbReference>
<dbReference type="Gene3D" id="3.30.70.100">
    <property type="match status" value="1"/>
</dbReference>
<proteinExistence type="predicted"/>
<dbReference type="PROSITE" id="PS50846">
    <property type="entry name" value="HMA_2"/>
    <property type="match status" value="1"/>
</dbReference>
<gene>
    <name evidence="3" type="ORF">R2G56_16995</name>
</gene>
<keyword evidence="1" id="KW-0479">Metal-binding</keyword>
<dbReference type="EMBL" id="JAWLIP010000008">
    <property type="protein sequence ID" value="MDV6227995.1"/>
    <property type="molecule type" value="Genomic_DNA"/>
</dbReference>
<organism evidence="3 4">
    <name type="scientific">Nitratireductor aquimarinus</name>
    <dbReference type="NCBI Taxonomy" id="889300"/>
    <lineage>
        <taxon>Bacteria</taxon>
        <taxon>Pseudomonadati</taxon>
        <taxon>Pseudomonadota</taxon>
        <taxon>Alphaproteobacteria</taxon>
        <taxon>Hyphomicrobiales</taxon>
        <taxon>Phyllobacteriaceae</taxon>
        <taxon>Nitratireductor</taxon>
    </lineage>
</organism>
<dbReference type="Proteomes" id="UP001185659">
    <property type="component" value="Unassembled WGS sequence"/>
</dbReference>
<dbReference type="InterPro" id="IPR017969">
    <property type="entry name" value="Heavy-metal-associated_CS"/>
</dbReference>
<comment type="caution">
    <text evidence="3">The sequence shown here is derived from an EMBL/GenBank/DDBJ whole genome shotgun (WGS) entry which is preliminary data.</text>
</comment>
<feature type="domain" description="HMA" evidence="2">
    <location>
        <begin position="23"/>
        <end position="86"/>
    </location>
</feature>
<accession>A0ABU4AP27</accession>
<dbReference type="InterPro" id="IPR036163">
    <property type="entry name" value="HMA_dom_sf"/>
</dbReference>
<dbReference type="RefSeq" id="WP_317562057.1">
    <property type="nucleotide sequence ID" value="NZ_JAWLIP010000008.1"/>
</dbReference>
<dbReference type="InterPro" id="IPR006121">
    <property type="entry name" value="HMA_dom"/>
</dbReference>
<dbReference type="PROSITE" id="PS01047">
    <property type="entry name" value="HMA_1"/>
    <property type="match status" value="1"/>
</dbReference>
<evidence type="ECO:0000313" key="4">
    <source>
        <dbReference type="Proteomes" id="UP001185659"/>
    </source>
</evidence>